<name>A0A0F9TPT9_9ZZZZ</name>
<reference evidence="2" key="1">
    <citation type="journal article" date="2015" name="Nature">
        <title>Complex archaea that bridge the gap between prokaryotes and eukaryotes.</title>
        <authorList>
            <person name="Spang A."/>
            <person name="Saw J.H."/>
            <person name="Jorgensen S.L."/>
            <person name="Zaremba-Niedzwiedzka K."/>
            <person name="Martijn J."/>
            <person name="Lind A.E."/>
            <person name="van Eijk R."/>
            <person name="Schleper C."/>
            <person name="Guy L."/>
            <person name="Ettema T.J."/>
        </authorList>
    </citation>
    <scope>NUCLEOTIDE SEQUENCE</scope>
</reference>
<dbReference type="InterPro" id="IPR036388">
    <property type="entry name" value="WH-like_DNA-bd_sf"/>
</dbReference>
<dbReference type="InterPro" id="IPR011991">
    <property type="entry name" value="ArsR-like_HTH"/>
</dbReference>
<dbReference type="InterPro" id="IPR036390">
    <property type="entry name" value="WH_DNA-bd_sf"/>
</dbReference>
<dbReference type="CDD" id="cd00090">
    <property type="entry name" value="HTH_ARSR"/>
    <property type="match status" value="1"/>
</dbReference>
<accession>A0A0F9TPT9</accession>
<feature type="compositionally biased region" description="Basic residues" evidence="1">
    <location>
        <begin position="97"/>
        <end position="107"/>
    </location>
</feature>
<organism evidence="2">
    <name type="scientific">marine sediment metagenome</name>
    <dbReference type="NCBI Taxonomy" id="412755"/>
    <lineage>
        <taxon>unclassified sequences</taxon>
        <taxon>metagenomes</taxon>
        <taxon>ecological metagenomes</taxon>
    </lineage>
</organism>
<gene>
    <name evidence="2" type="ORF">LCGC14_0303510</name>
</gene>
<feature type="region of interest" description="Disordered" evidence="1">
    <location>
        <begin position="95"/>
        <end position="123"/>
    </location>
</feature>
<dbReference type="AlphaFoldDB" id="A0A0F9TPT9"/>
<dbReference type="EMBL" id="LAZR01000191">
    <property type="protein sequence ID" value="KKN83085.1"/>
    <property type="molecule type" value="Genomic_DNA"/>
</dbReference>
<proteinExistence type="predicted"/>
<dbReference type="Gene3D" id="1.10.10.10">
    <property type="entry name" value="Winged helix-like DNA-binding domain superfamily/Winged helix DNA-binding domain"/>
    <property type="match status" value="1"/>
</dbReference>
<evidence type="ECO:0000256" key="1">
    <source>
        <dbReference type="SAM" id="MobiDB-lite"/>
    </source>
</evidence>
<evidence type="ECO:0000313" key="2">
    <source>
        <dbReference type="EMBL" id="KKN83085.1"/>
    </source>
</evidence>
<sequence>MDQQLSGSFTINATPELVLPRAGYAILLVLADYEPRTVTQLKQLGFTNKDLSYGLRRLREKELIDCRPNMSDLRMNYYSLKPYIDFSEKTLEILKSNSKKKPRKQNKLKAPTPDLTSKPPKLITRPTITHESDFLVNIINNEEVSMI</sequence>
<dbReference type="SUPFAM" id="SSF46785">
    <property type="entry name" value="Winged helix' DNA-binding domain"/>
    <property type="match status" value="1"/>
</dbReference>
<comment type="caution">
    <text evidence="2">The sequence shown here is derived from an EMBL/GenBank/DDBJ whole genome shotgun (WGS) entry which is preliminary data.</text>
</comment>
<protein>
    <submittedName>
        <fullName evidence="2">Uncharacterized protein</fullName>
    </submittedName>
</protein>